<dbReference type="Pfam" id="PF01339">
    <property type="entry name" value="CheB_methylest"/>
    <property type="match status" value="1"/>
</dbReference>
<feature type="domain" description="CheB-type methylesterase" evidence="4">
    <location>
        <begin position="15"/>
        <end position="177"/>
    </location>
</feature>
<gene>
    <name evidence="5" type="ORF">SAMN05216576_101355</name>
</gene>
<evidence type="ECO:0000313" key="6">
    <source>
        <dbReference type="Proteomes" id="UP000199467"/>
    </source>
</evidence>
<dbReference type="GO" id="GO:0006935">
    <property type="term" value="P:chemotaxis"/>
    <property type="evidence" value="ECO:0007669"/>
    <property type="project" value="UniProtKB-UniRule"/>
</dbReference>
<evidence type="ECO:0000256" key="3">
    <source>
        <dbReference type="ARBA" id="ARBA00048267"/>
    </source>
</evidence>
<accession>A0A1G6IQ63</accession>
<dbReference type="SUPFAM" id="SSF52738">
    <property type="entry name" value="Methylesterase CheB, C-terminal domain"/>
    <property type="match status" value="1"/>
</dbReference>
<dbReference type="EC" id="3.1.1.61" evidence="2"/>
<protein>
    <recommendedName>
        <fullName evidence="2">protein-glutamate methylesterase</fullName>
        <ecNumber evidence="2">3.1.1.61</ecNumber>
    </recommendedName>
</protein>
<dbReference type="CDD" id="cd16433">
    <property type="entry name" value="CheB"/>
    <property type="match status" value="1"/>
</dbReference>
<dbReference type="InterPro" id="IPR035909">
    <property type="entry name" value="CheB_C"/>
</dbReference>
<organism evidence="5 6">
    <name type="scientific">Ectopseudomonas chengduensis</name>
    <dbReference type="NCBI Taxonomy" id="489632"/>
    <lineage>
        <taxon>Bacteria</taxon>
        <taxon>Pseudomonadati</taxon>
        <taxon>Pseudomonadota</taxon>
        <taxon>Gammaproteobacteria</taxon>
        <taxon>Pseudomonadales</taxon>
        <taxon>Pseudomonadaceae</taxon>
        <taxon>Ectopseudomonas</taxon>
    </lineage>
</organism>
<dbReference type="InterPro" id="IPR000673">
    <property type="entry name" value="Sig_transdc_resp-reg_Me-estase"/>
</dbReference>
<proteinExistence type="predicted"/>
<dbReference type="GO" id="GO:0008984">
    <property type="term" value="F:protein-glutamate methylesterase activity"/>
    <property type="evidence" value="ECO:0007669"/>
    <property type="project" value="UniProtKB-EC"/>
</dbReference>
<keyword evidence="6" id="KW-1185">Reference proteome</keyword>
<keyword evidence="1" id="KW-0378">Hydrolase</keyword>
<evidence type="ECO:0000256" key="2">
    <source>
        <dbReference type="ARBA" id="ARBA00039140"/>
    </source>
</evidence>
<sequence>MSSQRINLRGQVRAPLQALLIGASAGGVEALLSLLEDLPPDYRLPVVCLLHQPDRSDSLLADLLQRRLKLPAKEAEDKEYLSGGVVYVAPAGYHLSIETDRSFSLSREEPRHFSRPSIDILFESAADAYGEQLAAALLTGANEDGAAGLLAIKQAGGLTLVQEPADAQVPTMPNAALALLKPDFLLSINAMRLLLAELDALPC</sequence>
<comment type="catalytic activity">
    <reaction evidence="3">
        <text>[protein]-L-glutamate 5-O-methyl ester + H2O = L-glutamyl-[protein] + methanol + H(+)</text>
        <dbReference type="Rhea" id="RHEA:23236"/>
        <dbReference type="Rhea" id="RHEA-COMP:10208"/>
        <dbReference type="Rhea" id="RHEA-COMP:10311"/>
        <dbReference type="ChEBI" id="CHEBI:15377"/>
        <dbReference type="ChEBI" id="CHEBI:15378"/>
        <dbReference type="ChEBI" id="CHEBI:17790"/>
        <dbReference type="ChEBI" id="CHEBI:29973"/>
        <dbReference type="ChEBI" id="CHEBI:82795"/>
        <dbReference type="EC" id="3.1.1.61"/>
    </reaction>
</comment>
<dbReference type="Proteomes" id="UP000199467">
    <property type="component" value="Unassembled WGS sequence"/>
</dbReference>
<dbReference type="PANTHER" id="PTHR42872:SF6">
    <property type="entry name" value="PROTEIN-GLUTAMATE METHYLESTERASE_PROTEIN-GLUTAMINE GLUTAMINASE"/>
    <property type="match status" value="1"/>
</dbReference>
<reference evidence="6" key="1">
    <citation type="submission" date="2016-10" db="EMBL/GenBank/DDBJ databases">
        <authorList>
            <person name="Varghese N."/>
            <person name="Submissions S."/>
        </authorList>
    </citation>
    <scope>NUCLEOTIDE SEQUENCE [LARGE SCALE GENOMIC DNA]</scope>
    <source>
        <strain evidence="6">DSM 26382</strain>
    </source>
</reference>
<dbReference type="PANTHER" id="PTHR42872">
    <property type="entry name" value="PROTEIN-GLUTAMATE METHYLESTERASE/PROTEIN-GLUTAMINE GLUTAMINASE"/>
    <property type="match status" value="1"/>
</dbReference>
<dbReference type="AlphaFoldDB" id="A0A1G6IQ63"/>
<evidence type="ECO:0000256" key="1">
    <source>
        <dbReference type="ARBA" id="ARBA00022801"/>
    </source>
</evidence>
<evidence type="ECO:0000259" key="4">
    <source>
        <dbReference type="PROSITE" id="PS50122"/>
    </source>
</evidence>
<dbReference type="PROSITE" id="PS50122">
    <property type="entry name" value="CHEB"/>
    <property type="match status" value="1"/>
</dbReference>
<name>A0A1G6IQ63_9GAMM</name>
<dbReference type="Gene3D" id="3.40.50.180">
    <property type="entry name" value="Methylesterase CheB, C-terminal domain"/>
    <property type="match status" value="1"/>
</dbReference>
<evidence type="ECO:0000313" key="5">
    <source>
        <dbReference type="EMBL" id="SDC08165.1"/>
    </source>
</evidence>
<dbReference type="GO" id="GO:0000156">
    <property type="term" value="F:phosphorelay response regulator activity"/>
    <property type="evidence" value="ECO:0007669"/>
    <property type="project" value="InterPro"/>
</dbReference>
<dbReference type="RefSeq" id="WP_017676432.1">
    <property type="nucleotide sequence ID" value="NZ_FMZQ01000001.1"/>
</dbReference>
<dbReference type="GO" id="GO:0005737">
    <property type="term" value="C:cytoplasm"/>
    <property type="evidence" value="ECO:0007669"/>
    <property type="project" value="InterPro"/>
</dbReference>
<dbReference type="EMBL" id="FMZQ01000001">
    <property type="protein sequence ID" value="SDC08165.1"/>
    <property type="molecule type" value="Genomic_DNA"/>
</dbReference>